<protein>
    <submittedName>
        <fullName evidence="3">Hexulose-6-phosphate synthase</fullName>
    </submittedName>
</protein>
<dbReference type="InterPro" id="IPR001754">
    <property type="entry name" value="OMPdeCOase_dom"/>
</dbReference>
<feature type="domain" description="Orotidine 5'-phosphate decarboxylase" evidence="2">
    <location>
        <begin position="2"/>
        <end position="202"/>
    </location>
</feature>
<keyword evidence="4" id="KW-1185">Reference proteome</keyword>
<dbReference type="GO" id="GO:0033982">
    <property type="term" value="F:3-dehydro-L-gulonate-6-phosphate decarboxylase activity"/>
    <property type="evidence" value="ECO:0007669"/>
    <property type="project" value="TreeGrafter"/>
</dbReference>
<dbReference type="Proteomes" id="UP000051296">
    <property type="component" value="Unassembled WGS sequence"/>
</dbReference>
<dbReference type="SMART" id="SM00934">
    <property type="entry name" value="OMPdecase"/>
    <property type="match status" value="1"/>
</dbReference>
<dbReference type="InParanoid" id="A0A0R2G8F0"/>
<sequence length="208" mass="22540">MKIQVAIDRVDLARATVLASQLDGLVDRIELGTSLIKDYGLFALADIKAQLNHATLVMDIKTIDEGVYEFKQGYAAQADVLTVMGTADLATIQAVYDVAQEADKEIFIDLLNTNKEQIKQLLPFTNATFGLHHSHDNARQFEAADAVKAFHQEFPTIRHIAVAGGVTLEQVKKLTADGIAEVAIVGGKIVGQPNPVAAAKTFQEVTKK</sequence>
<evidence type="ECO:0000256" key="1">
    <source>
        <dbReference type="ARBA" id="ARBA00023239"/>
    </source>
</evidence>
<comment type="caution">
    <text evidence="3">The sequence shown here is derived from an EMBL/GenBank/DDBJ whole genome shotgun (WGS) entry which is preliminary data.</text>
</comment>
<dbReference type="Pfam" id="PF00215">
    <property type="entry name" value="OMPdecase"/>
    <property type="match status" value="1"/>
</dbReference>
<dbReference type="Gene3D" id="3.20.20.70">
    <property type="entry name" value="Aldolase class I"/>
    <property type="match status" value="1"/>
</dbReference>
<dbReference type="AlphaFoldDB" id="A0A0R2G8F0"/>
<dbReference type="OrthoDB" id="43475at2"/>
<dbReference type="FunCoup" id="A0A0R2G8F0">
    <property type="interactions" value="59"/>
</dbReference>
<organism evidence="3 4">
    <name type="scientific">Weissella halotolerans DSM 20190</name>
    <dbReference type="NCBI Taxonomy" id="1123500"/>
    <lineage>
        <taxon>Bacteria</taxon>
        <taxon>Bacillati</taxon>
        <taxon>Bacillota</taxon>
        <taxon>Bacilli</taxon>
        <taxon>Lactobacillales</taxon>
        <taxon>Lactobacillaceae</taxon>
        <taxon>Weissella</taxon>
    </lineage>
</organism>
<evidence type="ECO:0000259" key="2">
    <source>
        <dbReference type="SMART" id="SM00934"/>
    </source>
</evidence>
<dbReference type="InterPro" id="IPR013785">
    <property type="entry name" value="Aldolase_TIM"/>
</dbReference>
<dbReference type="SUPFAM" id="SSF51366">
    <property type="entry name" value="Ribulose-phoshate binding barrel"/>
    <property type="match status" value="1"/>
</dbReference>
<dbReference type="PANTHER" id="PTHR35039">
    <property type="entry name" value="3-KETO-L-GULONATE-6-PHOSPHATE DECARBOXYLASE SGBH-RELATED"/>
    <property type="match status" value="1"/>
</dbReference>
<dbReference type="STRING" id="1123500.GCA_000420365_00235"/>
<dbReference type="GO" id="GO:0006207">
    <property type="term" value="P:'de novo' pyrimidine nucleobase biosynthetic process"/>
    <property type="evidence" value="ECO:0007669"/>
    <property type="project" value="InterPro"/>
</dbReference>
<name>A0A0R2G8F0_9LACO</name>
<evidence type="ECO:0000313" key="4">
    <source>
        <dbReference type="Proteomes" id="UP000051296"/>
    </source>
</evidence>
<dbReference type="EMBL" id="JQAX01000001">
    <property type="protein sequence ID" value="KRN33466.1"/>
    <property type="molecule type" value="Genomic_DNA"/>
</dbReference>
<dbReference type="eggNOG" id="COG0269">
    <property type="taxonomic scope" value="Bacteria"/>
</dbReference>
<dbReference type="GO" id="GO:0019854">
    <property type="term" value="P:L-ascorbic acid catabolic process"/>
    <property type="evidence" value="ECO:0007669"/>
    <property type="project" value="TreeGrafter"/>
</dbReference>
<dbReference type="InterPro" id="IPR011060">
    <property type="entry name" value="RibuloseP-bd_barrel"/>
</dbReference>
<keyword evidence="1" id="KW-0456">Lyase</keyword>
<gene>
    <name evidence="3" type="ORF">IV68_GL000268</name>
</gene>
<dbReference type="PANTHER" id="PTHR35039:SF3">
    <property type="entry name" value="3-KETO-L-GULONATE-6-PHOSPHATE DECARBOXYLASE SGBH-RELATED"/>
    <property type="match status" value="1"/>
</dbReference>
<accession>A0A0R2G8F0</accession>
<proteinExistence type="predicted"/>
<dbReference type="PATRIC" id="fig|1123500.6.peg.267"/>
<dbReference type="RefSeq" id="WP_022791037.1">
    <property type="nucleotide sequence ID" value="NZ_ATUU01000001.1"/>
</dbReference>
<reference evidence="3 4" key="1">
    <citation type="journal article" date="2015" name="Genome Announc.">
        <title>Expanding the biotechnology potential of lactobacilli through comparative genomics of 213 strains and associated genera.</title>
        <authorList>
            <person name="Sun Z."/>
            <person name="Harris H.M."/>
            <person name="McCann A."/>
            <person name="Guo C."/>
            <person name="Argimon S."/>
            <person name="Zhang W."/>
            <person name="Yang X."/>
            <person name="Jeffery I.B."/>
            <person name="Cooney J.C."/>
            <person name="Kagawa T.F."/>
            <person name="Liu W."/>
            <person name="Song Y."/>
            <person name="Salvetti E."/>
            <person name="Wrobel A."/>
            <person name="Rasinkangas P."/>
            <person name="Parkhill J."/>
            <person name="Rea M.C."/>
            <person name="O'Sullivan O."/>
            <person name="Ritari J."/>
            <person name="Douillard F.P."/>
            <person name="Paul Ross R."/>
            <person name="Yang R."/>
            <person name="Briner A.E."/>
            <person name="Felis G.E."/>
            <person name="de Vos W.M."/>
            <person name="Barrangou R."/>
            <person name="Klaenhammer T.R."/>
            <person name="Caufield P.W."/>
            <person name="Cui Y."/>
            <person name="Zhang H."/>
            <person name="O'Toole P.W."/>
        </authorList>
    </citation>
    <scope>NUCLEOTIDE SEQUENCE [LARGE SCALE GENOMIC DNA]</scope>
    <source>
        <strain evidence="3 4">DSM 20190</strain>
    </source>
</reference>
<evidence type="ECO:0000313" key="3">
    <source>
        <dbReference type="EMBL" id="KRN33466.1"/>
    </source>
</evidence>
<dbReference type="GO" id="GO:0004590">
    <property type="term" value="F:orotidine-5'-phosphate decarboxylase activity"/>
    <property type="evidence" value="ECO:0007669"/>
    <property type="project" value="InterPro"/>
</dbReference>